<proteinExistence type="predicted"/>
<feature type="transmembrane region" description="Helical" evidence="2">
    <location>
        <begin position="12"/>
        <end position="30"/>
    </location>
</feature>
<keyword evidence="2" id="KW-1133">Transmembrane helix</keyword>
<name>A0ABP7P536_9ACTN</name>
<feature type="transmembrane region" description="Helical" evidence="2">
    <location>
        <begin position="42"/>
        <end position="63"/>
    </location>
</feature>
<reference evidence="4" key="1">
    <citation type="journal article" date="2019" name="Int. J. Syst. Evol. Microbiol.">
        <title>The Global Catalogue of Microorganisms (GCM) 10K type strain sequencing project: providing services to taxonomists for standard genome sequencing and annotation.</title>
        <authorList>
            <consortium name="The Broad Institute Genomics Platform"/>
            <consortium name="The Broad Institute Genome Sequencing Center for Infectious Disease"/>
            <person name="Wu L."/>
            <person name="Ma J."/>
        </authorList>
    </citation>
    <scope>NUCLEOTIDE SEQUENCE [LARGE SCALE GENOMIC DNA]</scope>
    <source>
        <strain evidence="4">JCM 16923</strain>
    </source>
</reference>
<comment type="caution">
    <text evidence="3">The sequence shown here is derived from an EMBL/GenBank/DDBJ whole genome shotgun (WGS) entry which is preliminary data.</text>
</comment>
<sequence length="171" mass="18532">MAAKQKDARPLVLMIGFMVFAIAVYLVLLSRSAVRLIEAGGVVGIGLGVGVFVLPLIGVWIVVQTLRSGIEHQRMSAAVAEAGRDLNVAHLPHRPSGRLEREAADDLFAEVKQEWEADPSDWMSTYRIARAYDYAGDRGRAREMMRRASEGYRAAKASGTLADPAAPQPGS</sequence>
<evidence type="ECO:0000313" key="3">
    <source>
        <dbReference type="EMBL" id="GAA3959893.1"/>
    </source>
</evidence>
<dbReference type="Proteomes" id="UP001418444">
    <property type="component" value="Unassembled WGS sequence"/>
</dbReference>
<evidence type="ECO:0000313" key="4">
    <source>
        <dbReference type="Proteomes" id="UP001418444"/>
    </source>
</evidence>
<dbReference type="EMBL" id="BAAAZW010000005">
    <property type="protein sequence ID" value="GAA3959893.1"/>
    <property type="molecule type" value="Genomic_DNA"/>
</dbReference>
<keyword evidence="2" id="KW-0472">Membrane</keyword>
<evidence type="ECO:0000256" key="1">
    <source>
        <dbReference type="SAM" id="MobiDB-lite"/>
    </source>
</evidence>
<dbReference type="RefSeq" id="WP_344783151.1">
    <property type="nucleotide sequence ID" value="NZ_BAAAZW010000005.1"/>
</dbReference>
<accession>A0ABP7P536</accession>
<evidence type="ECO:0008006" key="5">
    <source>
        <dbReference type="Google" id="ProtNLM"/>
    </source>
</evidence>
<feature type="region of interest" description="Disordered" evidence="1">
    <location>
        <begin position="148"/>
        <end position="171"/>
    </location>
</feature>
<gene>
    <name evidence="3" type="ORF">GCM10022231_19640</name>
</gene>
<evidence type="ECO:0000256" key="2">
    <source>
        <dbReference type="SAM" id="Phobius"/>
    </source>
</evidence>
<keyword evidence="4" id="KW-1185">Reference proteome</keyword>
<organism evidence="3 4">
    <name type="scientific">Gordonia caeni</name>
    <dbReference type="NCBI Taxonomy" id="1007097"/>
    <lineage>
        <taxon>Bacteria</taxon>
        <taxon>Bacillati</taxon>
        <taxon>Actinomycetota</taxon>
        <taxon>Actinomycetes</taxon>
        <taxon>Mycobacteriales</taxon>
        <taxon>Gordoniaceae</taxon>
        <taxon>Gordonia</taxon>
    </lineage>
</organism>
<protein>
    <recommendedName>
        <fullName evidence="5">Tetratricopeptide repeat protein</fullName>
    </recommendedName>
</protein>
<keyword evidence="2" id="KW-0812">Transmembrane</keyword>